<keyword evidence="2" id="KW-1185">Reference proteome</keyword>
<proteinExistence type="predicted"/>
<dbReference type="EMBL" id="CP075868">
    <property type="protein sequence ID" value="QYT02015.1"/>
    <property type="molecule type" value="Genomic_DNA"/>
</dbReference>
<organism evidence="1 2">
    <name type="scientific">Trichoderma simmonsii</name>
    <dbReference type="NCBI Taxonomy" id="1491479"/>
    <lineage>
        <taxon>Eukaryota</taxon>
        <taxon>Fungi</taxon>
        <taxon>Dikarya</taxon>
        <taxon>Ascomycota</taxon>
        <taxon>Pezizomycotina</taxon>
        <taxon>Sordariomycetes</taxon>
        <taxon>Hypocreomycetidae</taxon>
        <taxon>Hypocreales</taxon>
        <taxon>Hypocreaceae</taxon>
        <taxon>Trichoderma</taxon>
    </lineage>
</organism>
<evidence type="ECO:0000313" key="2">
    <source>
        <dbReference type="Proteomes" id="UP000826661"/>
    </source>
</evidence>
<reference evidence="1 2" key="1">
    <citation type="journal article" date="2021" name="BMC Genomics">
        <title>Telomere-to-telomere genome assembly of asparaginase-producing Trichoderma simmonsii.</title>
        <authorList>
            <person name="Chung D."/>
            <person name="Kwon Y.M."/>
            <person name="Yang Y."/>
        </authorList>
    </citation>
    <scope>NUCLEOTIDE SEQUENCE [LARGE SCALE GENOMIC DNA]</scope>
    <source>
        <strain evidence="1 2">GH-Sj1</strain>
    </source>
</reference>
<dbReference type="Proteomes" id="UP000826661">
    <property type="component" value="Chromosome V"/>
</dbReference>
<dbReference type="AlphaFoldDB" id="A0A8G0PJX3"/>
<sequence length="153" mass="16629">MISPRRTWMSFAWCKSATTTPRTSALNWPRSTSCERILAARIIAAADQAAVGVATTTGVVATIIARSRDMNTLGSHTLPNTQYRMGVPILQQMAIQLLGRGGLQSMVHTTTTLMLLFHSLSRITIQTTLLNRIPRLSTPSRQLSTGQPTTPGP</sequence>
<accession>A0A8G0PJX3</accession>
<gene>
    <name evidence="1" type="ORF">H0G86_009020</name>
</gene>
<name>A0A8G0PJX3_9HYPO</name>
<protein>
    <submittedName>
        <fullName evidence="1">C3H1-type domain-containing protein</fullName>
    </submittedName>
</protein>
<evidence type="ECO:0000313" key="1">
    <source>
        <dbReference type="EMBL" id="QYT02015.1"/>
    </source>
</evidence>